<dbReference type="EMBL" id="JABXBU010000030">
    <property type="protein sequence ID" value="KAF8785565.1"/>
    <property type="molecule type" value="Genomic_DNA"/>
</dbReference>
<comment type="caution">
    <text evidence="1">The sequence shown here is derived from an EMBL/GenBank/DDBJ whole genome shotgun (WGS) entry which is preliminary data.</text>
</comment>
<accession>A0A8T0F5M1</accession>
<dbReference type="AlphaFoldDB" id="A0A8T0F5M1"/>
<dbReference type="Proteomes" id="UP000807504">
    <property type="component" value="Unassembled WGS sequence"/>
</dbReference>
<gene>
    <name evidence="1" type="ORF">HNY73_011085</name>
</gene>
<sequence>MRLDETNMVQRTPRREYLAEGCGLAGAYAGAETGAVKKEKAMDLIDFLDDSLLRITTLRQNETGENTRKKLNSVDCHNKCKSAPLSTCYLVTFVPSNKNKILIKLSTWRNNQLIGHVKCECAYRLSHM</sequence>
<name>A0A8T0F5M1_ARGBR</name>
<evidence type="ECO:0000313" key="1">
    <source>
        <dbReference type="EMBL" id="KAF8785565.1"/>
    </source>
</evidence>
<reference evidence="1" key="2">
    <citation type="submission" date="2020-06" db="EMBL/GenBank/DDBJ databases">
        <authorList>
            <person name="Sheffer M."/>
        </authorList>
    </citation>
    <scope>NUCLEOTIDE SEQUENCE</scope>
</reference>
<protein>
    <submittedName>
        <fullName evidence="1">Uncharacterized protein</fullName>
    </submittedName>
</protein>
<organism evidence="1 2">
    <name type="scientific">Argiope bruennichi</name>
    <name type="common">Wasp spider</name>
    <name type="synonym">Aranea bruennichi</name>
    <dbReference type="NCBI Taxonomy" id="94029"/>
    <lineage>
        <taxon>Eukaryota</taxon>
        <taxon>Metazoa</taxon>
        <taxon>Ecdysozoa</taxon>
        <taxon>Arthropoda</taxon>
        <taxon>Chelicerata</taxon>
        <taxon>Arachnida</taxon>
        <taxon>Araneae</taxon>
        <taxon>Araneomorphae</taxon>
        <taxon>Entelegynae</taxon>
        <taxon>Araneoidea</taxon>
        <taxon>Araneidae</taxon>
        <taxon>Argiope</taxon>
    </lineage>
</organism>
<keyword evidence="2" id="KW-1185">Reference proteome</keyword>
<proteinExistence type="predicted"/>
<evidence type="ECO:0000313" key="2">
    <source>
        <dbReference type="Proteomes" id="UP000807504"/>
    </source>
</evidence>
<reference evidence="1" key="1">
    <citation type="journal article" date="2020" name="bioRxiv">
        <title>Chromosome-level reference genome of the European wasp spider Argiope bruennichi: a resource for studies on range expansion and evolutionary adaptation.</title>
        <authorList>
            <person name="Sheffer M.M."/>
            <person name="Hoppe A."/>
            <person name="Krehenwinkel H."/>
            <person name="Uhl G."/>
            <person name="Kuss A.W."/>
            <person name="Jensen L."/>
            <person name="Jensen C."/>
            <person name="Gillespie R.G."/>
            <person name="Hoff K.J."/>
            <person name="Prost S."/>
        </authorList>
    </citation>
    <scope>NUCLEOTIDE SEQUENCE</scope>
</reference>